<evidence type="ECO:0000313" key="1">
    <source>
        <dbReference type="EMBL" id="NME72983.1"/>
    </source>
</evidence>
<protein>
    <submittedName>
        <fullName evidence="1">Uncharacterized protein</fullName>
    </submittedName>
</protein>
<evidence type="ECO:0000313" key="2">
    <source>
        <dbReference type="Proteomes" id="UP000576082"/>
    </source>
</evidence>
<dbReference type="AlphaFoldDB" id="A0A7X9S260"/>
<dbReference type="EMBL" id="JABANE010000274">
    <property type="protein sequence ID" value="NME72983.1"/>
    <property type="molecule type" value="Genomic_DNA"/>
</dbReference>
<dbReference type="Proteomes" id="UP000576082">
    <property type="component" value="Unassembled WGS sequence"/>
</dbReference>
<gene>
    <name evidence="1" type="ORF">HHU12_33820</name>
</gene>
<keyword evidence="2" id="KW-1185">Reference proteome</keyword>
<dbReference type="RefSeq" id="WP_169661135.1">
    <property type="nucleotide sequence ID" value="NZ_JABANE010000274.1"/>
</dbReference>
<proteinExistence type="predicted"/>
<comment type="caution">
    <text evidence="1">The sequence shown here is derived from an EMBL/GenBank/DDBJ whole genome shotgun (WGS) entry which is preliminary data.</text>
</comment>
<name>A0A7X9S260_9BACT</name>
<organism evidence="1 2">
    <name type="scientific">Flammeovirga aprica JL-4</name>
    <dbReference type="NCBI Taxonomy" id="694437"/>
    <lineage>
        <taxon>Bacteria</taxon>
        <taxon>Pseudomonadati</taxon>
        <taxon>Bacteroidota</taxon>
        <taxon>Cytophagia</taxon>
        <taxon>Cytophagales</taxon>
        <taxon>Flammeovirgaceae</taxon>
        <taxon>Flammeovirga</taxon>
    </lineage>
</organism>
<reference evidence="1 2" key="1">
    <citation type="submission" date="2020-04" db="EMBL/GenBank/DDBJ databases">
        <title>Flammeovirga sp. SR4, a novel species isolated from seawater.</title>
        <authorList>
            <person name="Wang X."/>
        </authorList>
    </citation>
    <scope>NUCLEOTIDE SEQUENCE [LARGE SCALE GENOMIC DNA]</scope>
    <source>
        <strain evidence="1 2">ATCC 23126</strain>
    </source>
</reference>
<accession>A0A7X9S260</accession>
<sequence length="118" mass="13537">MDKILEIIQAVYNSNSPERDTVFDIHQIHGYYCYNFNSLSLQVNTDAEEIQKLANGVIPTGEPNLDHILNEYGFDSVSTSFGYPEFPLLTVYSKNEFNIIPIGKEFTQLDAVQFDEHR</sequence>